<proteinExistence type="predicted"/>
<accession>A0A2N9GMM5</accession>
<evidence type="ECO:0000313" key="1">
    <source>
        <dbReference type="EMBL" id="SPD00581.1"/>
    </source>
</evidence>
<organism evidence="1">
    <name type="scientific">Fagus sylvatica</name>
    <name type="common">Beechnut</name>
    <dbReference type="NCBI Taxonomy" id="28930"/>
    <lineage>
        <taxon>Eukaryota</taxon>
        <taxon>Viridiplantae</taxon>
        <taxon>Streptophyta</taxon>
        <taxon>Embryophyta</taxon>
        <taxon>Tracheophyta</taxon>
        <taxon>Spermatophyta</taxon>
        <taxon>Magnoliopsida</taxon>
        <taxon>eudicotyledons</taxon>
        <taxon>Gunneridae</taxon>
        <taxon>Pentapetalae</taxon>
        <taxon>rosids</taxon>
        <taxon>fabids</taxon>
        <taxon>Fagales</taxon>
        <taxon>Fagaceae</taxon>
        <taxon>Fagus</taxon>
    </lineage>
</organism>
<dbReference type="AlphaFoldDB" id="A0A2N9GMM5"/>
<reference evidence="1" key="1">
    <citation type="submission" date="2018-02" db="EMBL/GenBank/DDBJ databases">
        <authorList>
            <person name="Cohen D.B."/>
            <person name="Kent A.D."/>
        </authorList>
    </citation>
    <scope>NUCLEOTIDE SEQUENCE</scope>
</reference>
<sequence>MGWGFKWEKQIGAGMLRWVFAVRSVRRCDGGIGATAWLGLAGHELGERESEQRERKRAENRPGCWGWLGWLGTVRKRAETVRRA</sequence>
<protein>
    <submittedName>
        <fullName evidence="1">Uncharacterized protein</fullName>
    </submittedName>
</protein>
<gene>
    <name evidence="1" type="ORF">FSB_LOCUS28463</name>
</gene>
<dbReference type="EMBL" id="OIVN01002103">
    <property type="protein sequence ID" value="SPD00581.1"/>
    <property type="molecule type" value="Genomic_DNA"/>
</dbReference>
<name>A0A2N9GMM5_FAGSY</name>